<proteinExistence type="predicted"/>
<feature type="domain" description="AraC effector-binding" evidence="1">
    <location>
        <begin position="1"/>
        <end position="157"/>
    </location>
</feature>
<dbReference type="AlphaFoldDB" id="A0AAW5V7S8"/>
<dbReference type="InterPro" id="IPR011256">
    <property type="entry name" value="Reg_factor_effector_dom_sf"/>
</dbReference>
<dbReference type="InterPro" id="IPR010499">
    <property type="entry name" value="AraC_E-bd"/>
</dbReference>
<name>A0AAW5V7S8_9LEPT</name>
<gene>
    <name evidence="2" type="ORF">ND810_01500</name>
</gene>
<protein>
    <submittedName>
        <fullName evidence="2">GyrI-like domain-containing protein</fullName>
    </submittedName>
</protein>
<dbReference type="RefSeq" id="WP_265355659.1">
    <property type="nucleotide sequence ID" value="NZ_JAMQPS010000001.1"/>
</dbReference>
<dbReference type="SUPFAM" id="SSF55136">
    <property type="entry name" value="Probable bacterial effector-binding domain"/>
    <property type="match status" value="1"/>
</dbReference>
<organism evidence="2 3">
    <name type="scientific">Leptospira levettii</name>
    <dbReference type="NCBI Taxonomy" id="2023178"/>
    <lineage>
        <taxon>Bacteria</taxon>
        <taxon>Pseudomonadati</taxon>
        <taxon>Spirochaetota</taxon>
        <taxon>Spirochaetia</taxon>
        <taxon>Leptospirales</taxon>
        <taxon>Leptospiraceae</taxon>
        <taxon>Leptospira</taxon>
    </lineage>
</organism>
<sequence>MDSKIVTIEKKYLVGKKLEMSLTNQLTSILWKSFQPIIPTIQHRNSNELISLSMYPAGYFQSFDPNAMFQKWALVEVSKFFDFPPETEGFTLVGGLYAEFLYKGLPSEAGPFFHSIFMDWLPNSNFQLDNRPHFEVMGEKYKNNDPESEELVYIPIQETQKGT</sequence>
<dbReference type="Pfam" id="PF06445">
    <property type="entry name" value="GyrI-like"/>
    <property type="match status" value="1"/>
</dbReference>
<evidence type="ECO:0000313" key="2">
    <source>
        <dbReference type="EMBL" id="MCW7513814.1"/>
    </source>
</evidence>
<accession>A0AAW5V7S8</accession>
<reference evidence="2" key="1">
    <citation type="submission" date="2022-06" db="EMBL/GenBank/DDBJ databases">
        <title>Leptospira isolates from biofilms formed at urban environments.</title>
        <authorList>
            <person name="Ribeiro P.S."/>
            <person name="Sousa T."/>
            <person name="Carvalho N."/>
            <person name="Aburjaile F."/>
            <person name="Neves F."/>
            <person name="Oliveira D."/>
            <person name="Blanco L."/>
            <person name="Lima J."/>
            <person name="Costa F."/>
            <person name="Brenig B."/>
            <person name="Soares S."/>
            <person name="Ramos R."/>
            <person name="Goes-Neto A."/>
            <person name="Matiuzzi M."/>
            <person name="Azevedo V."/>
            <person name="Ristow P."/>
        </authorList>
    </citation>
    <scope>NUCLEOTIDE SEQUENCE</scope>
    <source>
        <strain evidence="2">VSF7</strain>
    </source>
</reference>
<dbReference type="InterPro" id="IPR029442">
    <property type="entry name" value="GyrI-like"/>
</dbReference>
<dbReference type="Proteomes" id="UP001209694">
    <property type="component" value="Unassembled WGS sequence"/>
</dbReference>
<dbReference type="Gene3D" id="3.20.80.10">
    <property type="entry name" value="Regulatory factor, effector binding domain"/>
    <property type="match status" value="1"/>
</dbReference>
<dbReference type="SMART" id="SM00871">
    <property type="entry name" value="AraC_E_bind"/>
    <property type="match status" value="1"/>
</dbReference>
<comment type="caution">
    <text evidence="2">The sequence shown here is derived from an EMBL/GenBank/DDBJ whole genome shotgun (WGS) entry which is preliminary data.</text>
</comment>
<evidence type="ECO:0000259" key="1">
    <source>
        <dbReference type="SMART" id="SM00871"/>
    </source>
</evidence>
<dbReference type="EMBL" id="JAMQQD010000001">
    <property type="protein sequence ID" value="MCW7513814.1"/>
    <property type="molecule type" value="Genomic_DNA"/>
</dbReference>
<evidence type="ECO:0000313" key="3">
    <source>
        <dbReference type="Proteomes" id="UP001209694"/>
    </source>
</evidence>